<dbReference type="AlphaFoldDB" id="A0A9P5RXU9"/>
<evidence type="ECO:0000256" key="1">
    <source>
        <dbReference type="SAM" id="MobiDB-lite"/>
    </source>
</evidence>
<evidence type="ECO:0000313" key="3">
    <source>
        <dbReference type="Proteomes" id="UP000748756"/>
    </source>
</evidence>
<sequence length="80" mass="9158">MYWTTKQLKGSSQAFIISRIPVGASATQEKWRPAPVTVTQEYQQQQQQQEKDEHSPLASQQTLTGYPRPSWATSLKAYIF</sequence>
<reference evidence="2" key="1">
    <citation type="journal article" date="2020" name="Fungal Divers.">
        <title>Resolving the Mortierellaceae phylogeny through synthesis of multi-gene phylogenetics and phylogenomics.</title>
        <authorList>
            <person name="Vandepol N."/>
            <person name="Liber J."/>
            <person name="Desiro A."/>
            <person name="Na H."/>
            <person name="Kennedy M."/>
            <person name="Barry K."/>
            <person name="Grigoriev I.V."/>
            <person name="Miller A.N."/>
            <person name="O'Donnell K."/>
            <person name="Stajich J.E."/>
            <person name="Bonito G."/>
        </authorList>
    </citation>
    <scope>NUCLEOTIDE SEQUENCE</scope>
    <source>
        <strain evidence="2">NRRL 6426</strain>
    </source>
</reference>
<proteinExistence type="predicted"/>
<gene>
    <name evidence="2" type="ORF">BG015_008204</name>
</gene>
<feature type="region of interest" description="Disordered" evidence="1">
    <location>
        <begin position="35"/>
        <end position="68"/>
    </location>
</feature>
<organism evidence="2 3">
    <name type="scientific">Linnemannia schmuckeri</name>
    <dbReference type="NCBI Taxonomy" id="64567"/>
    <lineage>
        <taxon>Eukaryota</taxon>
        <taxon>Fungi</taxon>
        <taxon>Fungi incertae sedis</taxon>
        <taxon>Mucoromycota</taxon>
        <taxon>Mortierellomycotina</taxon>
        <taxon>Mortierellomycetes</taxon>
        <taxon>Mortierellales</taxon>
        <taxon>Mortierellaceae</taxon>
        <taxon>Linnemannia</taxon>
    </lineage>
</organism>
<comment type="caution">
    <text evidence="2">The sequence shown here is derived from an EMBL/GenBank/DDBJ whole genome shotgun (WGS) entry which is preliminary data.</text>
</comment>
<dbReference type="EMBL" id="JAAAUQ010000467">
    <property type="protein sequence ID" value="KAF9149979.1"/>
    <property type="molecule type" value="Genomic_DNA"/>
</dbReference>
<accession>A0A9P5RXU9</accession>
<dbReference type="Proteomes" id="UP000748756">
    <property type="component" value="Unassembled WGS sequence"/>
</dbReference>
<keyword evidence="3" id="KW-1185">Reference proteome</keyword>
<protein>
    <submittedName>
        <fullName evidence="2">Uncharacterized protein</fullName>
    </submittedName>
</protein>
<name>A0A9P5RXU9_9FUNG</name>
<evidence type="ECO:0000313" key="2">
    <source>
        <dbReference type="EMBL" id="KAF9149979.1"/>
    </source>
</evidence>